<dbReference type="EMBL" id="KV423950">
    <property type="protein sequence ID" value="KZT58515.1"/>
    <property type="molecule type" value="Genomic_DNA"/>
</dbReference>
<dbReference type="Pfam" id="PF01239">
    <property type="entry name" value="PPTA"/>
    <property type="match status" value="2"/>
</dbReference>
<evidence type="ECO:0000256" key="3">
    <source>
        <dbReference type="ARBA" id="ARBA00022679"/>
    </source>
</evidence>
<keyword evidence="6" id="KW-1185">Reference proteome</keyword>
<evidence type="ECO:0000256" key="1">
    <source>
        <dbReference type="ARBA" id="ARBA00006734"/>
    </source>
</evidence>
<evidence type="ECO:0000313" key="5">
    <source>
        <dbReference type="EMBL" id="KZT58515.1"/>
    </source>
</evidence>
<keyword evidence="4" id="KW-0677">Repeat</keyword>
<dbReference type="SUPFAM" id="SSF48439">
    <property type="entry name" value="Protein prenylyltransferase"/>
    <property type="match status" value="1"/>
</dbReference>
<dbReference type="Gene3D" id="1.25.40.120">
    <property type="entry name" value="Protein prenylyltransferase"/>
    <property type="match status" value="1"/>
</dbReference>
<dbReference type="Proteomes" id="UP000076842">
    <property type="component" value="Unassembled WGS sequence"/>
</dbReference>
<protein>
    <submittedName>
        <fullName evidence="5">Protein prenylyltransferase</fullName>
    </submittedName>
</protein>
<dbReference type="PROSITE" id="PS51147">
    <property type="entry name" value="PFTA"/>
    <property type="match status" value="2"/>
</dbReference>
<proteinExistence type="inferred from homology"/>
<sequence>MASEPVWRRLGTYLLNSDNEIQDVELIPGTGKEWQVQYPDNQHSPFLLFEGHLGIPEKILYRAFLEVVRTYPSFRKVETANTEDALVASSIVLLTNADHNSAFNFRKQMISDGKLDVQKELAYIRLLAMIPKNSKSSLLWHHRRWLLERIYPAAPSVRVASEWQVMLPVDVCQTEVSIVSRACESYRRNYHAWAHRSFILQHMRERCPAAVDPAWKALLLTEYTTMTSWLESHISDYSAAQYLCQLQRLMQELDVYPAATPPPSTPTIGWPLEYFVDLIRRYPDHETLWLGARTTLACRGTLPDTEGQRALQRLKDDFLADAGEAGPGGELAWDRVYVLRFWVWYLKQSGKVVLTNESVRSFLSCDSPAATLAHGQHLLQST</sequence>
<dbReference type="OrthoDB" id="1924260at2759"/>
<comment type="similarity">
    <text evidence="1">Belongs to the protein prenyltransferase subunit alpha family.</text>
</comment>
<name>A0A165GUZ3_9BASI</name>
<dbReference type="GO" id="GO:0008318">
    <property type="term" value="F:protein prenyltransferase activity"/>
    <property type="evidence" value="ECO:0007669"/>
    <property type="project" value="InterPro"/>
</dbReference>
<gene>
    <name evidence="5" type="ORF">CALCODRAFT_482288</name>
</gene>
<evidence type="ECO:0000256" key="2">
    <source>
        <dbReference type="ARBA" id="ARBA00022602"/>
    </source>
</evidence>
<evidence type="ECO:0000313" key="6">
    <source>
        <dbReference type="Proteomes" id="UP000076842"/>
    </source>
</evidence>
<dbReference type="PANTHER" id="PTHR11129:SF3">
    <property type="entry name" value="PROTEIN PRENYLTRANSFERASE ALPHA SUBUNIT REPEAT-CONTAINING PROTEIN 1"/>
    <property type="match status" value="1"/>
</dbReference>
<dbReference type="GO" id="GO:0005737">
    <property type="term" value="C:cytoplasm"/>
    <property type="evidence" value="ECO:0007669"/>
    <property type="project" value="TreeGrafter"/>
</dbReference>
<dbReference type="InParanoid" id="A0A165GUZ3"/>
<accession>A0A165GUZ3</accession>
<evidence type="ECO:0000256" key="4">
    <source>
        <dbReference type="ARBA" id="ARBA00022737"/>
    </source>
</evidence>
<organism evidence="5 6">
    <name type="scientific">Calocera cornea HHB12733</name>
    <dbReference type="NCBI Taxonomy" id="1353952"/>
    <lineage>
        <taxon>Eukaryota</taxon>
        <taxon>Fungi</taxon>
        <taxon>Dikarya</taxon>
        <taxon>Basidiomycota</taxon>
        <taxon>Agaricomycotina</taxon>
        <taxon>Dacrymycetes</taxon>
        <taxon>Dacrymycetales</taxon>
        <taxon>Dacrymycetaceae</taxon>
        <taxon>Calocera</taxon>
    </lineage>
</organism>
<keyword evidence="3 5" id="KW-0808">Transferase</keyword>
<dbReference type="PANTHER" id="PTHR11129">
    <property type="entry name" value="PROTEIN FARNESYLTRANSFERASE ALPHA SUBUNIT/RAB GERANYLGERANYL TRANSFERASE ALPHA SUBUNIT"/>
    <property type="match status" value="1"/>
</dbReference>
<dbReference type="AlphaFoldDB" id="A0A165GUZ3"/>
<keyword evidence="2" id="KW-0637">Prenyltransferase</keyword>
<dbReference type="InterPro" id="IPR002088">
    <property type="entry name" value="Prenyl_trans_a"/>
</dbReference>
<reference evidence="5 6" key="1">
    <citation type="journal article" date="2016" name="Mol. Biol. Evol.">
        <title>Comparative Genomics of Early-Diverging Mushroom-Forming Fungi Provides Insights into the Origins of Lignocellulose Decay Capabilities.</title>
        <authorList>
            <person name="Nagy L.G."/>
            <person name="Riley R."/>
            <person name="Tritt A."/>
            <person name="Adam C."/>
            <person name="Daum C."/>
            <person name="Floudas D."/>
            <person name="Sun H."/>
            <person name="Yadav J.S."/>
            <person name="Pangilinan J."/>
            <person name="Larsson K.H."/>
            <person name="Matsuura K."/>
            <person name="Barry K."/>
            <person name="Labutti K."/>
            <person name="Kuo R."/>
            <person name="Ohm R.A."/>
            <person name="Bhattacharya S.S."/>
            <person name="Shirouzu T."/>
            <person name="Yoshinaga Y."/>
            <person name="Martin F.M."/>
            <person name="Grigoriev I.V."/>
            <person name="Hibbett D.S."/>
        </authorList>
    </citation>
    <scope>NUCLEOTIDE SEQUENCE [LARGE SCALE GENOMIC DNA]</scope>
    <source>
        <strain evidence="5 6">HHB12733</strain>
    </source>
</reference>